<evidence type="ECO:0000256" key="1">
    <source>
        <dbReference type="ARBA" id="ARBA00022857"/>
    </source>
</evidence>
<dbReference type="eggNOG" id="ENOG502QTQ8">
    <property type="taxonomic scope" value="Eukaryota"/>
</dbReference>
<gene>
    <name evidence="4" type="ORF">UREG_01038</name>
</gene>
<reference evidence="5" key="1">
    <citation type="journal article" date="2009" name="Genome Res.">
        <title>Comparative genomic analyses of the human fungal pathogens Coccidioides and their relatives.</title>
        <authorList>
            <person name="Sharpton T.J."/>
            <person name="Stajich J.E."/>
            <person name="Rounsley S.D."/>
            <person name="Gardner M.J."/>
            <person name="Wortman J.R."/>
            <person name="Jordar V.S."/>
            <person name="Maiti R."/>
            <person name="Kodira C.D."/>
            <person name="Neafsey D.E."/>
            <person name="Zeng Q."/>
            <person name="Hung C.-Y."/>
            <person name="McMahan C."/>
            <person name="Muszewska A."/>
            <person name="Grynberg M."/>
            <person name="Mandel M.A."/>
            <person name="Kellner E.M."/>
            <person name="Barker B.M."/>
            <person name="Galgiani J.N."/>
            <person name="Orbach M.J."/>
            <person name="Kirkland T.N."/>
            <person name="Cole G.T."/>
            <person name="Henn M.R."/>
            <person name="Birren B.W."/>
            <person name="Taylor J.W."/>
        </authorList>
    </citation>
    <scope>NUCLEOTIDE SEQUENCE [LARGE SCALE GENOMIC DNA]</scope>
    <source>
        <strain evidence="5">UAMH 1704</strain>
    </source>
</reference>
<dbReference type="InterPro" id="IPR045312">
    <property type="entry name" value="PCBER-like"/>
</dbReference>
<dbReference type="Proteomes" id="UP000002058">
    <property type="component" value="Unassembled WGS sequence"/>
</dbReference>
<dbReference type="SUPFAM" id="SSF51735">
    <property type="entry name" value="NAD(P)-binding Rossmann-fold domains"/>
    <property type="match status" value="1"/>
</dbReference>
<dbReference type="Gene3D" id="3.90.25.10">
    <property type="entry name" value="UDP-galactose 4-epimerase, domain 1"/>
    <property type="match status" value="1"/>
</dbReference>
<dbReference type="Pfam" id="PF05368">
    <property type="entry name" value="NmrA"/>
    <property type="match status" value="1"/>
</dbReference>
<dbReference type="OMA" id="MATKNIQ"/>
<dbReference type="AlphaFoldDB" id="C4JFV8"/>
<dbReference type="GeneID" id="8438242"/>
<proteinExistence type="predicted"/>
<dbReference type="InterPro" id="IPR036291">
    <property type="entry name" value="NAD(P)-bd_dom_sf"/>
</dbReference>
<protein>
    <recommendedName>
        <fullName evidence="3">NmrA-like domain-containing protein</fullName>
    </recommendedName>
</protein>
<dbReference type="PANTHER" id="PTHR47706:SF1">
    <property type="entry name" value="CIPA-LIKE, PUTATIVE (AFU_ORTHOLOGUE AFUA_1G12460)-RELATED"/>
    <property type="match status" value="1"/>
</dbReference>
<dbReference type="InterPro" id="IPR051609">
    <property type="entry name" value="NmrA/Isoflavone_reductase-like"/>
</dbReference>
<dbReference type="HOGENOM" id="CLU_044876_3_2_1"/>
<dbReference type="CDD" id="cd05259">
    <property type="entry name" value="PCBER_SDR_a"/>
    <property type="match status" value="1"/>
</dbReference>
<dbReference type="GO" id="GO:0016491">
    <property type="term" value="F:oxidoreductase activity"/>
    <property type="evidence" value="ECO:0007669"/>
    <property type="project" value="UniProtKB-KW"/>
</dbReference>
<dbReference type="InterPro" id="IPR008030">
    <property type="entry name" value="NmrA-like"/>
</dbReference>
<evidence type="ECO:0000313" key="5">
    <source>
        <dbReference type="Proteomes" id="UP000002058"/>
    </source>
</evidence>
<keyword evidence="2" id="KW-0560">Oxidoreductase</keyword>
<dbReference type="EMBL" id="CH476615">
    <property type="protein sequence ID" value="EEP76189.1"/>
    <property type="molecule type" value="Genomic_DNA"/>
</dbReference>
<organism evidence="4 5">
    <name type="scientific">Uncinocarpus reesii (strain UAMH 1704)</name>
    <dbReference type="NCBI Taxonomy" id="336963"/>
    <lineage>
        <taxon>Eukaryota</taxon>
        <taxon>Fungi</taxon>
        <taxon>Dikarya</taxon>
        <taxon>Ascomycota</taxon>
        <taxon>Pezizomycotina</taxon>
        <taxon>Eurotiomycetes</taxon>
        <taxon>Eurotiomycetidae</taxon>
        <taxon>Onygenales</taxon>
        <taxon>Onygenaceae</taxon>
        <taxon>Uncinocarpus</taxon>
    </lineage>
</organism>
<name>C4JFV8_UNCRE</name>
<dbReference type="Gene3D" id="3.40.50.720">
    <property type="entry name" value="NAD(P)-binding Rossmann-like Domain"/>
    <property type="match status" value="1"/>
</dbReference>
<evidence type="ECO:0000259" key="3">
    <source>
        <dbReference type="Pfam" id="PF05368"/>
    </source>
</evidence>
<keyword evidence="1" id="KW-0521">NADP</keyword>
<dbReference type="KEGG" id="ure:UREG_01038"/>
<dbReference type="RefSeq" id="XP_002541522.1">
    <property type="nucleotide sequence ID" value="XM_002541476.1"/>
</dbReference>
<sequence length="301" mass="32361">MSTITKVALAGASGNLGPAILEQLLNAGFQVTVLTREGSTHTFPSSVKVAPVDYNSVASLTEALRGQDAVISTLASAAIHVQLGLVEAAGKAGVKRFLPSEFGSNTVNDKCSKLPCFKYKVVVQDALKKEVETSGMSYTLLCNGPFFDWGMMVGFVMNVKGKSIDLYDGGNRMFSTTTLATIGKAVVGILRHPEETKNRAVYVQDTATTLRQLLEKGKKAAGPDGWTENIVSLDEVVAAGWEELKKEVPNPASFALNFVKASIWGEGYGCHFEKLDNELLGIKEMSEEEVQGVVNRYVSSN</sequence>
<dbReference type="OrthoDB" id="9974981at2759"/>
<dbReference type="VEuPathDB" id="FungiDB:UREG_01038"/>
<keyword evidence="5" id="KW-1185">Reference proteome</keyword>
<feature type="domain" description="NmrA-like" evidence="3">
    <location>
        <begin position="6"/>
        <end position="222"/>
    </location>
</feature>
<dbReference type="InParanoid" id="C4JFV8"/>
<accession>C4JFV8</accession>
<dbReference type="PANTHER" id="PTHR47706">
    <property type="entry name" value="NMRA-LIKE FAMILY PROTEIN"/>
    <property type="match status" value="1"/>
</dbReference>
<evidence type="ECO:0000313" key="4">
    <source>
        <dbReference type="EMBL" id="EEP76189.1"/>
    </source>
</evidence>
<evidence type="ECO:0000256" key="2">
    <source>
        <dbReference type="ARBA" id="ARBA00023002"/>
    </source>
</evidence>